<feature type="compositionally biased region" description="Low complexity" evidence="1">
    <location>
        <begin position="164"/>
        <end position="177"/>
    </location>
</feature>
<dbReference type="Proteomes" id="UP000504621">
    <property type="component" value="Unplaced"/>
</dbReference>
<name>A0A6J1BI14_9ROSI</name>
<dbReference type="PANTHER" id="PTHR33095">
    <property type="entry name" value="OS07G0619500 PROTEIN"/>
    <property type="match status" value="1"/>
</dbReference>
<dbReference type="RefSeq" id="XP_021299116.1">
    <property type="nucleotide sequence ID" value="XM_021443441.1"/>
</dbReference>
<sequence>MQNDNSELSFCPSFNCYSDDKKLVDIAAKVSRDFKSDDVLDDEEFEFFNLWENTDQTSSFPIFNRDLLLNGEEEKGGEDDDAEEAIGIPLRNLFIGDGDVPSSSSSSEADELEGVPTGTYCIWTPKQSAESSPNRCKKSRSTGSCSKRWRLKDLLKRSNSDGKVSSSSSSLSSSSVLNFEKNSTGKKHEEKLSEKTATTTKKSEGEVQAKKTKRVEKLSAHEAFYARNKALKEGDKRRSYLPYRQDLVGIFANVHGIGRTFPSF</sequence>
<dbReference type="PANTHER" id="PTHR33095:SF101">
    <property type="entry name" value="DUF1645 DOMAIN-CONTAINING PROTEIN"/>
    <property type="match status" value="1"/>
</dbReference>
<evidence type="ECO:0000313" key="2">
    <source>
        <dbReference type="Proteomes" id="UP000504621"/>
    </source>
</evidence>
<reference evidence="3" key="1">
    <citation type="submission" date="2025-08" db="UniProtKB">
        <authorList>
            <consortium name="RefSeq"/>
        </authorList>
    </citation>
    <scope>IDENTIFICATION</scope>
    <source>
        <tissue evidence="3">Leaf</tissue>
    </source>
</reference>
<evidence type="ECO:0000256" key="1">
    <source>
        <dbReference type="SAM" id="MobiDB-lite"/>
    </source>
</evidence>
<gene>
    <name evidence="3" type="primary">LOC110427826</name>
</gene>
<accession>A0A6J1BI14</accession>
<dbReference type="AlphaFoldDB" id="A0A6J1BI14"/>
<keyword evidence="2" id="KW-1185">Reference proteome</keyword>
<feature type="region of interest" description="Disordered" evidence="1">
    <location>
        <begin position="158"/>
        <end position="214"/>
    </location>
</feature>
<feature type="compositionally biased region" description="Basic and acidic residues" evidence="1">
    <location>
        <begin position="201"/>
        <end position="214"/>
    </location>
</feature>
<organism evidence="2 3">
    <name type="scientific">Herrania umbratica</name>
    <dbReference type="NCBI Taxonomy" id="108875"/>
    <lineage>
        <taxon>Eukaryota</taxon>
        <taxon>Viridiplantae</taxon>
        <taxon>Streptophyta</taxon>
        <taxon>Embryophyta</taxon>
        <taxon>Tracheophyta</taxon>
        <taxon>Spermatophyta</taxon>
        <taxon>Magnoliopsida</taxon>
        <taxon>eudicotyledons</taxon>
        <taxon>Gunneridae</taxon>
        <taxon>Pentapetalae</taxon>
        <taxon>rosids</taxon>
        <taxon>malvids</taxon>
        <taxon>Malvales</taxon>
        <taxon>Malvaceae</taxon>
        <taxon>Byttnerioideae</taxon>
        <taxon>Herrania</taxon>
    </lineage>
</organism>
<protein>
    <submittedName>
        <fullName evidence="3">Uncharacterized protein LOC110427826</fullName>
    </submittedName>
</protein>
<dbReference type="Pfam" id="PF07816">
    <property type="entry name" value="DUF1645"/>
    <property type="match status" value="1"/>
</dbReference>
<proteinExistence type="predicted"/>
<dbReference type="OrthoDB" id="1111059at2759"/>
<dbReference type="GeneID" id="110427826"/>
<evidence type="ECO:0000313" key="3">
    <source>
        <dbReference type="RefSeq" id="XP_021299116.1"/>
    </source>
</evidence>
<dbReference type="InterPro" id="IPR012442">
    <property type="entry name" value="DUF1645_plant"/>
</dbReference>